<dbReference type="STRING" id="662367.SAMN05216167_1712"/>
<evidence type="ECO:0000313" key="3">
    <source>
        <dbReference type="Proteomes" id="UP000198598"/>
    </source>
</evidence>
<gene>
    <name evidence="2" type="ORF">SAMN05216167_1712</name>
</gene>
<sequence length="56" mass="6027">MKKSFKPGEIAQSSGQYQIIGPRGGKGAERTVTKNEPLPPTPKSGSTYVLVDKTKH</sequence>
<feature type="region of interest" description="Disordered" evidence="1">
    <location>
        <begin position="1"/>
        <end position="56"/>
    </location>
</feature>
<accession>A0A1I2IDI2</accession>
<evidence type="ECO:0008006" key="4">
    <source>
        <dbReference type="Google" id="ProtNLM"/>
    </source>
</evidence>
<proteinExistence type="predicted"/>
<organism evidence="2 3">
    <name type="scientific">Spirosoma endophyticum</name>
    <dbReference type="NCBI Taxonomy" id="662367"/>
    <lineage>
        <taxon>Bacteria</taxon>
        <taxon>Pseudomonadati</taxon>
        <taxon>Bacteroidota</taxon>
        <taxon>Cytophagia</taxon>
        <taxon>Cytophagales</taxon>
        <taxon>Cytophagaceae</taxon>
        <taxon>Spirosoma</taxon>
    </lineage>
</organism>
<name>A0A1I2IDI2_9BACT</name>
<dbReference type="AlphaFoldDB" id="A0A1I2IDI2"/>
<keyword evidence="3" id="KW-1185">Reference proteome</keyword>
<dbReference type="EMBL" id="FOLQ01000071">
    <property type="protein sequence ID" value="SFF40399.1"/>
    <property type="molecule type" value="Genomic_DNA"/>
</dbReference>
<dbReference type="Proteomes" id="UP000198598">
    <property type="component" value="Unassembled WGS sequence"/>
</dbReference>
<protein>
    <recommendedName>
        <fullName evidence="4">YjzC-like protein</fullName>
    </recommendedName>
</protein>
<dbReference type="RefSeq" id="WP_177236827.1">
    <property type="nucleotide sequence ID" value="NZ_FOLQ01000071.1"/>
</dbReference>
<evidence type="ECO:0000256" key="1">
    <source>
        <dbReference type="SAM" id="MobiDB-lite"/>
    </source>
</evidence>
<evidence type="ECO:0000313" key="2">
    <source>
        <dbReference type="EMBL" id="SFF40399.1"/>
    </source>
</evidence>
<reference evidence="2 3" key="1">
    <citation type="submission" date="2016-10" db="EMBL/GenBank/DDBJ databases">
        <authorList>
            <person name="de Groot N.N."/>
        </authorList>
    </citation>
    <scope>NUCLEOTIDE SEQUENCE [LARGE SCALE GENOMIC DNA]</scope>
    <source>
        <strain evidence="2 3">DSM 26130</strain>
    </source>
</reference>